<evidence type="ECO:0000256" key="3">
    <source>
        <dbReference type="ARBA" id="ARBA00022692"/>
    </source>
</evidence>
<feature type="transmembrane region" description="Helical" evidence="6">
    <location>
        <begin position="263"/>
        <end position="285"/>
    </location>
</feature>
<evidence type="ECO:0000313" key="8">
    <source>
        <dbReference type="Proteomes" id="UP000284057"/>
    </source>
</evidence>
<organism evidence="7 8">
    <name type="scientific">Jiangella rhizosphaerae</name>
    <dbReference type="NCBI Taxonomy" id="2293569"/>
    <lineage>
        <taxon>Bacteria</taxon>
        <taxon>Bacillati</taxon>
        <taxon>Actinomycetota</taxon>
        <taxon>Actinomycetes</taxon>
        <taxon>Jiangellales</taxon>
        <taxon>Jiangellaceae</taxon>
        <taxon>Jiangella</taxon>
    </lineage>
</organism>
<evidence type="ECO:0000313" key="7">
    <source>
        <dbReference type="EMBL" id="RIQ36939.1"/>
    </source>
</evidence>
<comment type="caution">
    <text evidence="7">The sequence shown here is derived from an EMBL/GenBank/DDBJ whole genome shotgun (WGS) entry which is preliminary data.</text>
</comment>
<proteinExistence type="predicted"/>
<sequence length="298" mass="31693">MPRDPGARVRWVVSLEENDHSRPPEPAASALPRAPARLLGRWPGRVVVRTAAGCVRIDVFDRAMTVAAQAFSSVLPILILFATWAGASATEATAEALRIPDESRSMFDDAVQGASGAAFGVVGGLIVLISATSLSRAVTRAFTAVWELPRPRNRLRSAWRWLAAVVGLALSVLVVRELAALAGGLPQPRAWQVVTVFAADTAVALFLPWVLLAGAVRPRSLLPGALLFALAMLVLRPASGVWLPRALEASADRFGAIGVAFTYLAWLYAVSFCFLVAAVAGRAIATDDGWLGRRIRGV</sequence>
<gene>
    <name evidence="7" type="ORF">DY240_01460</name>
</gene>
<keyword evidence="8" id="KW-1185">Reference proteome</keyword>
<protein>
    <submittedName>
        <fullName evidence="7">Ribonuclease BN</fullName>
    </submittedName>
</protein>
<dbReference type="EMBL" id="QUAL01000015">
    <property type="protein sequence ID" value="RIQ36939.1"/>
    <property type="molecule type" value="Genomic_DNA"/>
</dbReference>
<name>A0A418KXX3_9ACTN</name>
<accession>A0A418KXX3</accession>
<dbReference type="Proteomes" id="UP000284057">
    <property type="component" value="Unassembled WGS sequence"/>
</dbReference>
<reference evidence="7 8" key="1">
    <citation type="submission" date="2018-09" db="EMBL/GenBank/DDBJ databases">
        <title>Isolation, diversity and antifungal activity of actinobacteria from wheat.</title>
        <authorList>
            <person name="Han C."/>
        </authorList>
    </citation>
    <scope>NUCLEOTIDE SEQUENCE [LARGE SCALE GENOMIC DNA]</scope>
    <source>
        <strain evidence="7 8">NEAU-YY265</strain>
    </source>
</reference>
<evidence type="ECO:0000256" key="6">
    <source>
        <dbReference type="SAM" id="Phobius"/>
    </source>
</evidence>
<keyword evidence="5 6" id="KW-0472">Membrane</keyword>
<feature type="transmembrane region" description="Helical" evidence="6">
    <location>
        <begin position="191"/>
        <end position="212"/>
    </location>
</feature>
<comment type="subcellular location">
    <subcellularLocation>
        <location evidence="1">Cell membrane</location>
        <topology evidence="1">Multi-pass membrane protein</topology>
    </subcellularLocation>
</comment>
<feature type="transmembrane region" description="Helical" evidence="6">
    <location>
        <begin position="159"/>
        <end position="179"/>
    </location>
</feature>
<dbReference type="AlphaFoldDB" id="A0A418KXX3"/>
<feature type="transmembrane region" description="Helical" evidence="6">
    <location>
        <begin position="224"/>
        <end position="243"/>
    </location>
</feature>
<feature type="transmembrane region" description="Helical" evidence="6">
    <location>
        <begin position="66"/>
        <end position="87"/>
    </location>
</feature>
<evidence type="ECO:0000256" key="2">
    <source>
        <dbReference type="ARBA" id="ARBA00022475"/>
    </source>
</evidence>
<keyword evidence="4 6" id="KW-1133">Transmembrane helix</keyword>
<feature type="transmembrane region" description="Helical" evidence="6">
    <location>
        <begin position="116"/>
        <end position="138"/>
    </location>
</feature>
<evidence type="ECO:0000256" key="4">
    <source>
        <dbReference type="ARBA" id="ARBA00022989"/>
    </source>
</evidence>
<dbReference type="GO" id="GO:0005886">
    <property type="term" value="C:plasma membrane"/>
    <property type="evidence" value="ECO:0007669"/>
    <property type="project" value="UniProtKB-SubCell"/>
</dbReference>
<dbReference type="Pfam" id="PF03631">
    <property type="entry name" value="Virul_fac_BrkB"/>
    <property type="match status" value="1"/>
</dbReference>
<keyword evidence="3 6" id="KW-0812">Transmembrane</keyword>
<evidence type="ECO:0000256" key="5">
    <source>
        <dbReference type="ARBA" id="ARBA00023136"/>
    </source>
</evidence>
<dbReference type="InterPro" id="IPR017039">
    <property type="entry name" value="Virul_fac_BrkB"/>
</dbReference>
<keyword evidence="2" id="KW-1003">Cell membrane</keyword>
<evidence type="ECO:0000256" key="1">
    <source>
        <dbReference type="ARBA" id="ARBA00004651"/>
    </source>
</evidence>